<feature type="transmembrane region" description="Helical" evidence="8">
    <location>
        <begin position="484"/>
        <end position="506"/>
    </location>
</feature>
<dbReference type="GeneID" id="25307380"/>
<feature type="transmembrane region" description="Helical" evidence="8">
    <location>
        <begin position="298"/>
        <end position="317"/>
    </location>
</feature>
<name>A0A0D2EV05_9EURO</name>
<feature type="transmembrane region" description="Helical" evidence="8">
    <location>
        <begin position="267"/>
        <end position="286"/>
    </location>
</feature>
<dbReference type="InterPro" id="IPR006042">
    <property type="entry name" value="Xan_ur_permease"/>
</dbReference>
<feature type="compositionally biased region" description="Acidic residues" evidence="7">
    <location>
        <begin position="550"/>
        <end position="564"/>
    </location>
</feature>
<dbReference type="EMBL" id="KN846973">
    <property type="protein sequence ID" value="KIW78057.1"/>
    <property type="molecule type" value="Genomic_DNA"/>
</dbReference>
<feature type="transmembrane region" description="Helical" evidence="8">
    <location>
        <begin position="212"/>
        <end position="230"/>
    </location>
</feature>
<evidence type="ECO:0000256" key="8">
    <source>
        <dbReference type="SAM" id="Phobius"/>
    </source>
</evidence>
<keyword evidence="10" id="KW-1185">Reference proteome</keyword>
<dbReference type="GO" id="GO:0000324">
    <property type="term" value="C:fungal-type vacuole"/>
    <property type="evidence" value="ECO:0007669"/>
    <property type="project" value="TreeGrafter"/>
</dbReference>
<feature type="transmembrane region" description="Helical" evidence="8">
    <location>
        <begin position="452"/>
        <end position="472"/>
    </location>
</feature>
<dbReference type="OrthoDB" id="1641903at2759"/>
<dbReference type="PANTHER" id="PTHR42810">
    <property type="entry name" value="PURINE PERMEASE C1399.01C-RELATED"/>
    <property type="match status" value="1"/>
</dbReference>
<dbReference type="RefSeq" id="XP_013281865.1">
    <property type="nucleotide sequence ID" value="XM_013426411.1"/>
</dbReference>
<feature type="transmembrane region" description="Helical" evidence="8">
    <location>
        <begin position="136"/>
        <end position="164"/>
    </location>
</feature>
<feature type="transmembrane region" description="Helical" evidence="8">
    <location>
        <begin position="69"/>
        <end position="94"/>
    </location>
</feature>
<comment type="similarity">
    <text evidence="2">Belongs to the nucleobase:cation symporter-2 (NCS2) (TC 2.A.40) family.</text>
</comment>
<dbReference type="Pfam" id="PF00860">
    <property type="entry name" value="Xan_ur_permease"/>
    <property type="match status" value="1"/>
</dbReference>
<evidence type="ECO:0000256" key="7">
    <source>
        <dbReference type="SAM" id="MobiDB-lite"/>
    </source>
</evidence>
<organism evidence="9 10">
    <name type="scientific">Fonsecaea pedrosoi CBS 271.37</name>
    <dbReference type="NCBI Taxonomy" id="1442368"/>
    <lineage>
        <taxon>Eukaryota</taxon>
        <taxon>Fungi</taxon>
        <taxon>Dikarya</taxon>
        <taxon>Ascomycota</taxon>
        <taxon>Pezizomycotina</taxon>
        <taxon>Eurotiomycetes</taxon>
        <taxon>Chaetothyriomycetidae</taxon>
        <taxon>Chaetothyriales</taxon>
        <taxon>Herpotrichiellaceae</taxon>
        <taxon>Fonsecaea</taxon>
    </lineage>
</organism>
<keyword evidence="6 8" id="KW-0472">Membrane</keyword>
<keyword evidence="3" id="KW-0813">Transport</keyword>
<evidence type="ECO:0000256" key="5">
    <source>
        <dbReference type="ARBA" id="ARBA00022989"/>
    </source>
</evidence>
<dbReference type="NCBIfam" id="TIGR00801">
    <property type="entry name" value="ncs2"/>
    <property type="match status" value="1"/>
</dbReference>
<reference evidence="9 10" key="1">
    <citation type="submission" date="2015-01" db="EMBL/GenBank/DDBJ databases">
        <title>The Genome Sequence of Fonsecaea pedrosoi CBS 271.37.</title>
        <authorList>
            <consortium name="The Broad Institute Genomics Platform"/>
            <person name="Cuomo C."/>
            <person name="de Hoog S."/>
            <person name="Gorbushina A."/>
            <person name="Stielow B."/>
            <person name="Teixiera M."/>
            <person name="Abouelleil A."/>
            <person name="Chapman S.B."/>
            <person name="Priest M."/>
            <person name="Young S.K."/>
            <person name="Wortman J."/>
            <person name="Nusbaum C."/>
            <person name="Birren B."/>
        </authorList>
    </citation>
    <scope>NUCLEOTIDE SEQUENCE [LARGE SCALE GENOMIC DNA]</scope>
    <source>
        <strain evidence="9 10">CBS 271.37</strain>
    </source>
</reference>
<dbReference type="AlphaFoldDB" id="A0A0D2EV05"/>
<sequence length="590" mass="63008">MGAGDRIGPDMGPKKTLADRMNSLRKTFFTKHGLIGEYDYAFLFRPNIPFLKKPRRAAPFFGLHDSMPIVLAFLLGFQHALAMLAGIMTPPIILSGQGGVNLPADYQQYLVSTSLIVCGILSSIQITRFHIWRTPYYIGTGLISVVGTSFAIIPVATGAFAQMYANGKCQLDAEGNRLPCPDAYGALIGTCALCALVEIALSFLPPKALRRIFPPIVTGPTVILIGVHLIETGFMNWAGGSGLCASRPEEGPFALCPSVGAPHALPWGSAEFIGLGFLVFVTILLCERFGSPIMKSTSVILGLLMGCIVAAACGYFDDSGITAAPVGSFVWVKTFKLSLYGPIVLPVMVVFIICACEAIGDVTATCDVSRLEVEGPIFESRIQGGVLADGLNGCLAALMTITPMSTFAQNNGVIALTRCANRKAGYFCCFFLIVAGIFAKFSAALVAIPSPVLGGMTTFLFCAVAVSGMAIVNRVPFNRRTRFILTAALALGYGATLVPTWFAYVFTYDGDNRSLRGFYDAIELVCETGFAITALVAMLLNLTLPEELEDLPAEEETKEVEEEGRSDAAGSVDEGVHKKVNVEMPSKEVV</sequence>
<evidence type="ECO:0000313" key="9">
    <source>
        <dbReference type="EMBL" id="KIW78057.1"/>
    </source>
</evidence>
<feature type="transmembrane region" description="Helical" evidence="8">
    <location>
        <begin position="518"/>
        <end position="540"/>
    </location>
</feature>
<evidence type="ECO:0000256" key="4">
    <source>
        <dbReference type="ARBA" id="ARBA00022692"/>
    </source>
</evidence>
<evidence type="ECO:0008006" key="11">
    <source>
        <dbReference type="Google" id="ProtNLM"/>
    </source>
</evidence>
<keyword evidence="5 8" id="KW-1133">Transmembrane helix</keyword>
<accession>A0A0D2EV05</accession>
<evidence type="ECO:0000256" key="3">
    <source>
        <dbReference type="ARBA" id="ARBA00022448"/>
    </source>
</evidence>
<dbReference type="InterPro" id="IPR006043">
    <property type="entry name" value="NCS2"/>
</dbReference>
<protein>
    <recommendedName>
        <fullName evidence="11">Purine permease</fullName>
    </recommendedName>
</protein>
<feature type="transmembrane region" description="Helical" evidence="8">
    <location>
        <begin position="184"/>
        <end position="205"/>
    </location>
</feature>
<feature type="compositionally biased region" description="Basic and acidic residues" evidence="7">
    <location>
        <begin position="574"/>
        <end position="590"/>
    </location>
</feature>
<dbReference type="Proteomes" id="UP000053029">
    <property type="component" value="Unassembled WGS sequence"/>
</dbReference>
<dbReference type="HOGENOM" id="CLU_017959_7_0_1"/>
<dbReference type="GO" id="GO:0005886">
    <property type="term" value="C:plasma membrane"/>
    <property type="evidence" value="ECO:0007669"/>
    <property type="project" value="TreeGrafter"/>
</dbReference>
<feature type="transmembrane region" description="Helical" evidence="8">
    <location>
        <begin position="337"/>
        <end position="360"/>
    </location>
</feature>
<dbReference type="PANTHER" id="PTHR42810:SF2">
    <property type="entry name" value="PURINE PERMEASE C1399.01C-RELATED"/>
    <property type="match status" value="1"/>
</dbReference>
<evidence type="ECO:0000256" key="6">
    <source>
        <dbReference type="ARBA" id="ARBA00023136"/>
    </source>
</evidence>
<evidence type="ECO:0000313" key="10">
    <source>
        <dbReference type="Proteomes" id="UP000053029"/>
    </source>
</evidence>
<proteinExistence type="inferred from homology"/>
<evidence type="ECO:0000256" key="1">
    <source>
        <dbReference type="ARBA" id="ARBA00004141"/>
    </source>
</evidence>
<feature type="transmembrane region" description="Helical" evidence="8">
    <location>
        <begin position="424"/>
        <end position="446"/>
    </location>
</feature>
<evidence type="ECO:0000256" key="2">
    <source>
        <dbReference type="ARBA" id="ARBA00008821"/>
    </source>
</evidence>
<comment type="subcellular location">
    <subcellularLocation>
        <location evidence="1">Membrane</location>
        <topology evidence="1">Multi-pass membrane protein</topology>
    </subcellularLocation>
</comment>
<keyword evidence="4 8" id="KW-0812">Transmembrane</keyword>
<gene>
    <name evidence="9" type="ORF">Z517_07890</name>
</gene>
<dbReference type="GO" id="GO:0042907">
    <property type="term" value="F:xanthine transmembrane transporter activity"/>
    <property type="evidence" value="ECO:0007669"/>
    <property type="project" value="TreeGrafter"/>
</dbReference>
<feature type="region of interest" description="Disordered" evidence="7">
    <location>
        <begin position="550"/>
        <end position="590"/>
    </location>
</feature>
<dbReference type="VEuPathDB" id="FungiDB:Z517_07890"/>
<feature type="transmembrane region" description="Helical" evidence="8">
    <location>
        <begin position="106"/>
        <end position="124"/>
    </location>
</feature>
<dbReference type="STRING" id="1442368.A0A0D2EV05"/>